<evidence type="ECO:0000313" key="3">
    <source>
        <dbReference type="EMBL" id="HEB43914.1"/>
    </source>
</evidence>
<reference evidence="3" key="1">
    <citation type="journal article" date="2020" name="mSystems">
        <title>Genome- and Community-Level Interaction Insights into Carbon Utilization and Element Cycling Functions of Hydrothermarchaeota in Hydrothermal Sediment.</title>
        <authorList>
            <person name="Zhou Z."/>
            <person name="Liu Y."/>
            <person name="Xu W."/>
            <person name="Pan J."/>
            <person name="Luo Z.H."/>
            <person name="Li M."/>
        </authorList>
    </citation>
    <scope>NUCLEOTIDE SEQUENCE [LARGE SCALE GENOMIC DNA]</scope>
    <source>
        <strain evidence="3">SpSt-243</strain>
    </source>
</reference>
<dbReference type="InterPro" id="IPR000642">
    <property type="entry name" value="Peptidase_M41"/>
</dbReference>
<evidence type="ECO:0000256" key="1">
    <source>
        <dbReference type="RuleBase" id="RU003651"/>
    </source>
</evidence>
<gene>
    <name evidence="3" type="ORF">ENP70_09500</name>
</gene>
<organism evidence="3">
    <name type="scientific">Agrobacterium albertimagni</name>
    <dbReference type="NCBI Taxonomy" id="147266"/>
    <lineage>
        <taxon>Bacteria</taxon>
        <taxon>Pseudomonadati</taxon>
        <taxon>Pseudomonadota</taxon>
        <taxon>Alphaproteobacteria</taxon>
        <taxon>Hyphomicrobiales</taxon>
        <taxon>Rhizobiaceae</taxon>
        <taxon>Rhizobium/Agrobacterium group</taxon>
        <taxon>Agrobacterium</taxon>
    </lineage>
</organism>
<dbReference type="Gene3D" id="1.10.8.60">
    <property type="match status" value="1"/>
</dbReference>
<dbReference type="Pfam" id="PF00004">
    <property type="entry name" value="AAA"/>
    <property type="match status" value="1"/>
</dbReference>
<dbReference type="CDD" id="cd19481">
    <property type="entry name" value="RecA-like_protease"/>
    <property type="match status" value="1"/>
</dbReference>
<dbReference type="EMBL" id="DSKI01000492">
    <property type="protein sequence ID" value="HEB43914.1"/>
    <property type="molecule type" value="Genomic_DNA"/>
</dbReference>
<dbReference type="InterPro" id="IPR037219">
    <property type="entry name" value="Peptidase_M41-like"/>
</dbReference>
<dbReference type="GO" id="GO:0004222">
    <property type="term" value="F:metalloendopeptidase activity"/>
    <property type="evidence" value="ECO:0007669"/>
    <property type="project" value="InterPro"/>
</dbReference>
<dbReference type="Gene3D" id="1.20.58.760">
    <property type="entry name" value="Peptidase M41"/>
    <property type="match status" value="1"/>
</dbReference>
<proteinExistence type="inferred from homology"/>
<comment type="similarity">
    <text evidence="1">Belongs to the AAA ATPase family.</text>
</comment>
<keyword evidence="1" id="KW-0067">ATP-binding</keyword>
<dbReference type="GO" id="GO:0006508">
    <property type="term" value="P:proteolysis"/>
    <property type="evidence" value="ECO:0007669"/>
    <property type="project" value="InterPro"/>
</dbReference>
<dbReference type="InterPro" id="IPR027417">
    <property type="entry name" value="P-loop_NTPase"/>
</dbReference>
<dbReference type="SMART" id="SM00382">
    <property type="entry name" value="AAA"/>
    <property type="match status" value="1"/>
</dbReference>
<dbReference type="GO" id="GO:0045037">
    <property type="term" value="P:protein import into chloroplast stroma"/>
    <property type="evidence" value="ECO:0007669"/>
    <property type="project" value="TreeGrafter"/>
</dbReference>
<dbReference type="GO" id="GO:0005524">
    <property type="term" value="F:ATP binding"/>
    <property type="evidence" value="ECO:0007669"/>
    <property type="project" value="UniProtKB-KW"/>
</dbReference>
<dbReference type="GO" id="GO:0004176">
    <property type="term" value="F:ATP-dependent peptidase activity"/>
    <property type="evidence" value="ECO:0007669"/>
    <property type="project" value="InterPro"/>
</dbReference>
<feature type="domain" description="AAA+ ATPase" evidence="2">
    <location>
        <begin position="17"/>
        <end position="156"/>
    </location>
</feature>
<dbReference type="Gene3D" id="3.40.50.300">
    <property type="entry name" value="P-loop containing nucleotide triphosphate hydrolases"/>
    <property type="match status" value="1"/>
</dbReference>
<dbReference type="PROSITE" id="PS00674">
    <property type="entry name" value="AAA"/>
    <property type="match status" value="1"/>
</dbReference>
<sequence>MHDLTQFNAGTLLWDEVDTGALIYGPPGTGKTLFVQALARTCGLPIVAASAARWQAAGYLNDLLKAMQESFLQAQSKAPALLFIDELDAIGSRSVNDSNHSDYKRQVINGLLELLDGFERRTGIVVIGATNNPENVDTALLRSGRLGRHLEIPLPDATARRQILQFKAGFPVPDEHSDAFARATTGMSGADLEQLVRDGRRSARLQGKPFNFGHIIEVAPRLVDLPAKQMRVVAFHEAGHAIVGVELGLDLQGVSINDQVIANERDTLGGVVFATPCFPMKTRSYLRDHISMYLAGIAAETLVFGEFTVGATGHPSSDLALATNLATKIEACYGMGATLAIDLAKENDLAPLRVADLSLRKAVKDLLDTEFQRAKTILRCRSDALNAIAEILLATQVMNAVEIRDVLEKYPARREA</sequence>
<evidence type="ECO:0000259" key="2">
    <source>
        <dbReference type="SMART" id="SM00382"/>
    </source>
</evidence>
<comment type="caution">
    <text evidence="3">The sequence shown here is derived from an EMBL/GenBank/DDBJ whole genome shotgun (WGS) entry which is preliminary data.</text>
</comment>
<keyword evidence="1" id="KW-0547">Nucleotide-binding</keyword>
<dbReference type="Pfam" id="PF01434">
    <property type="entry name" value="Peptidase_M41"/>
    <property type="match status" value="1"/>
</dbReference>
<name>A0A7C1NZI3_9HYPH</name>
<dbReference type="InterPro" id="IPR003960">
    <property type="entry name" value="ATPase_AAA_CS"/>
</dbReference>
<dbReference type="GO" id="GO:0016887">
    <property type="term" value="F:ATP hydrolysis activity"/>
    <property type="evidence" value="ECO:0007669"/>
    <property type="project" value="InterPro"/>
</dbReference>
<dbReference type="SUPFAM" id="SSF140990">
    <property type="entry name" value="FtsH protease domain-like"/>
    <property type="match status" value="1"/>
</dbReference>
<dbReference type="SUPFAM" id="SSF52540">
    <property type="entry name" value="P-loop containing nucleoside triphosphate hydrolases"/>
    <property type="match status" value="1"/>
</dbReference>
<protein>
    <submittedName>
        <fullName evidence="3">AAA family ATPase</fullName>
    </submittedName>
</protein>
<dbReference type="InterPro" id="IPR003959">
    <property type="entry name" value="ATPase_AAA_core"/>
</dbReference>
<accession>A0A7C1NZI3</accession>
<dbReference type="InterPro" id="IPR003593">
    <property type="entry name" value="AAA+_ATPase"/>
</dbReference>
<dbReference type="PANTHER" id="PTHR23076:SF37">
    <property type="entry name" value="ATP-DEPENDENT ZINC METALLOPROTEASE FTSH 4, MITOCHONDRIAL"/>
    <property type="match status" value="1"/>
</dbReference>
<dbReference type="AlphaFoldDB" id="A0A7C1NZI3"/>
<dbReference type="PANTHER" id="PTHR23076">
    <property type="entry name" value="METALLOPROTEASE M41 FTSH"/>
    <property type="match status" value="1"/>
</dbReference>